<reference evidence="2" key="1">
    <citation type="submission" date="2023-04" db="EMBL/GenBank/DDBJ databases">
        <title>The human skin virome in hidradenitis suppurativa patients.</title>
        <authorList>
            <person name="Jansen D."/>
        </authorList>
    </citation>
    <scope>NUCLEOTIDE SEQUENCE</scope>
    <source>
        <strain evidence="2">VC1_JansenPhageB</strain>
    </source>
</reference>
<accession>A0AA49X7S2</accession>
<protein>
    <submittedName>
        <fullName evidence="2">Uncharacterized protein</fullName>
    </submittedName>
</protein>
<name>A0AA49X7S2_9VIRU</name>
<feature type="region of interest" description="Disordered" evidence="1">
    <location>
        <begin position="1"/>
        <end position="37"/>
    </location>
</feature>
<sequence length="52" mass="5571">MEFSPTSRRGSASLPTGTGTGVSQRFDTVTEPQWGSGWSETLYENSIMKSAG</sequence>
<organism evidence="2">
    <name type="scientific">Actinobacteria phage HS02</name>
    <dbReference type="NCBI Taxonomy" id="3056388"/>
    <lineage>
        <taxon>Viruses</taxon>
    </lineage>
</organism>
<evidence type="ECO:0000313" key="2">
    <source>
        <dbReference type="EMBL" id="WLJ25562.1"/>
    </source>
</evidence>
<evidence type="ECO:0000256" key="1">
    <source>
        <dbReference type="SAM" id="MobiDB-lite"/>
    </source>
</evidence>
<dbReference type="EMBL" id="OQ890312">
    <property type="protein sequence ID" value="WLJ25562.1"/>
    <property type="molecule type" value="Genomic_DNA"/>
</dbReference>
<proteinExistence type="predicted"/>